<dbReference type="Gene3D" id="3.90.550.10">
    <property type="entry name" value="Spore Coat Polysaccharide Biosynthesis Protein SpsA, Chain A"/>
    <property type="match status" value="1"/>
</dbReference>
<dbReference type="InterPro" id="IPR029044">
    <property type="entry name" value="Nucleotide-diphossugar_trans"/>
</dbReference>
<dbReference type="AlphaFoldDB" id="A0A1I2M6Z2"/>
<dbReference type="SUPFAM" id="SSF51161">
    <property type="entry name" value="Trimeric LpxA-like enzymes"/>
    <property type="match status" value="1"/>
</dbReference>
<feature type="domain" description="Nucleotidyl transferase" evidence="3">
    <location>
        <begin position="18"/>
        <end position="254"/>
    </location>
</feature>
<dbReference type="GO" id="GO:0005978">
    <property type="term" value="P:glycogen biosynthetic process"/>
    <property type="evidence" value="ECO:0007669"/>
    <property type="project" value="UniProtKB-KW"/>
</dbReference>
<gene>
    <name evidence="5" type="ORF">SAMN04487885_11328</name>
</gene>
<keyword evidence="5" id="KW-0808">Transferase</keyword>
<dbReference type="InterPro" id="IPR005835">
    <property type="entry name" value="NTP_transferase_dom"/>
</dbReference>
<dbReference type="InterPro" id="IPR011832">
    <property type="entry name" value="GlgDAde_trans"/>
</dbReference>
<evidence type="ECO:0000259" key="3">
    <source>
        <dbReference type="Pfam" id="PF00483"/>
    </source>
</evidence>
<dbReference type="OrthoDB" id="9801810at2"/>
<dbReference type="eggNOG" id="COG0448">
    <property type="taxonomic scope" value="Bacteria"/>
</dbReference>
<dbReference type="STRING" id="1529.SAMN04487885_11328"/>
<evidence type="ECO:0000313" key="6">
    <source>
        <dbReference type="Proteomes" id="UP000182135"/>
    </source>
</evidence>
<dbReference type="Pfam" id="PF24894">
    <property type="entry name" value="Hexapep_GlmU"/>
    <property type="match status" value="1"/>
</dbReference>
<protein>
    <submittedName>
        <fullName evidence="5">Glucose-1-phosphate adenylyltransferase</fullName>
    </submittedName>
</protein>
<dbReference type="InterPro" id="IPR011004">
    <property type="entry name" value="Trimer_LpxA-like_sf"/>
</dbReference>
<dbReference type="SUPFAM" id="SSF53448">
    <property type="entry name" value="Nucleotide-diphospho-sugar transferases"/>
    <property type="match status" value="1"/>
</dbReference>
<name>A0A1I2M6Z2_9CLOT</name>
<dbReference type="Proteomes" id="UP000182135">
    <property type="component" value="Unassembled WGS sequence"/>
</dbReference>
<evidence type="ECO:0000256" key="2">
    <source>
        <dbReference type="ARBA" id="ARBA00023056"/>
    </source>
</evidence>
<proteinExistence type="inferred from homology"/>
<dbReference type="GO" id="GO:0008878">
    <property type="term" value="F:glucose-1-phosphate adenylyltransferase activity"/>
    <property type="evidence" value="ECO:0007669"/>
    <property type="project" value="InterPro"/>
</dbReference>
<dbReference type="EMBL" id="FOOE01000013">
    <property type="protein sequence ID" value="SFF86650.1"/>
    <property type="molecule type" value="Genomic_DNA"/>
</dbReference>
<evidence type="ECO:0000313" key="5">
    <source>
        <dbReference type="EMBL" id="SFF86650.1"/>
    </source>
</evidence>
<sequence>MNRCLGIINLDESERRMEELVNNRPLASVPFGGRYRIIDFVLSNMTNSGIESIGVFTKNKSRSLMDHISNGKPWDLDRKTDGLRVFNFGDDIPFLNDVHNFYNNIDFLELSKYDYVLLSPSYMICNIDYAEALKDHIQSKNDITIIYKNVRNADSAFEDCDVVNLDENKKVVSMGRNIARSSVANISMEMYIMKKSLFIDMLEKCMLNGVYKKIKSFINNNVAALNVGTYEFKGYLACINSLNSYYNANMDLLKKKVAKELFNKDNPIYTKGKSEPPTKYGAESSVVNSMVANGCCIEGEVKNCILFRKVSIERGAKLEDCIILQKSSIGENTILKKVITNKGTEIKAEGYYSGSEFKPYVVNKLQNTVKEKEIIIK</sequence>
<feature type="domain" description="Glucose-1-phosphate adenylyltransferase/Bifunctional protein GlmU-like C-terminal hexapeptide" evidence="4">
    <location>
        <begin position="281"/>
        <end position="348"/>
    </location>
</feature>
<keyword evidence="5" id="KW-0548">Nucleotidyltransferase</keyword>
<dbReference type="NCBIfam" id="TIGR02092">
    <property type="entry name" value="glgD"/>
    <property type="match status" value="1"/>
</dbReference>
<dbReference type="PANTHER" id="PTHR43523">
    <property type="entry name" value="GLUCOSE-1-PHOSPHATE ADENYLYLTRANSFERASE-RELATED"/>
    <property type="match status" value="1"/>
</dbReference>
<keyword evidence="6" id="KW-1185">Reference proteome</keyword>
<comment type="similarity">
    <text evidence="1">Belongs to the bacterial/plant glucose-1-phosphate adenylyltransferase family.</text>
</comment>
<organism evidence="5 6">
    <name type="scientific">Clostridium cadaveris</name>
    <dbReference type="NCBI Taxonomy" id="1529"/>
    <lineage>
        <taxon>Bacteria</taxon>
        <taxon>Bacillati</taxon>
        <taxon>Bacillota</taxon>
        <taxon>Clostridia</taxon>
        <taxon>Eubacteriales</taxon>
        <taxon>Clostridiaceae</taxon>
        <taxon>Clostridium</taxon>
    </lineage>
</organism>
<dbReference type="RefSeq" id="WP_074845616.1">
    <property type="nucleotide sequence ID" value="NZ_FOOE01000013.1"/>
</dbReference>
<evidence type="ECO:0000256" key="1">
    <source>
        <dbReference type="ARBA" id="ARBA00010443"/>
    </source>
</evidence>
<dbReference type="Pfam" id="PF00483">
    <property type="entry name" value="NTP_transferase"/>
    <property type="match status" value="1"/>
</dbReference>
<dbReference type="Gene3D" id="2.160.10.10">
    <property type="entry name" value="Hexapeptide repeat proteins"/>
    <property type="match status" value="1"/>
</dbReference>
<evidence type="ECO:0000259" key="4">
    <source>
        <dbReference type="Pfam" id="PF24894"/>
    </source>
</evidence>
<reference evidence="5 6" key="1">
    <citation type="submission" date="2016-10" db="EMBL/GenBank/DDBJ databases">
        <authorList>
            <person name="de Groot N.N."/>
        </authorList>
    </citation>
    <scope>NUCLEOTIDE SEQUENCE [LARGE SCALE GENOMIC DNA]</scope>
    <source>
        <strain evidence="5 6">NLAE-zl-G419</strain>
    </source>
</reference>
<dbReference type="InterPro" id="IPR011831">
    <property type="entry name" value="ADP-Glc_PPase"/>
</dbReference>
<accession>A0A1I2M6Z2</accession>
<dbReference type="InterPro" id="IPR056818">
    <property type="entry name" value="GlmU/GlgC-like_hexapep"/>
</dbReference>
<dbReference type="CDD" id="cd02508">
    <property type="entry name" value="ADP_Glucose_PP"/>
    <property type="match status" value="1"/>
</dbReference>
<keyword evidence="2" id="KW-0320">Glycogen biosynthesis</keyword>
<dbReference type="PANTHER" id="PTHR43523:SF6">
    <property type="entry name" value="GLYCOGEN BIOSYNTHESIS PROTEIN GLGD"/>
    <property type="match status" value="1"/>
</dbReference>